<comment type="cofactor">
    <cofactor evidence="1">
        <name>heme b</name>
        <dbReference type="ChEBI" id="CHEBI:60344"/>
    </cofactor>
</comment>
<dbReference type="GO" id="GO:0020037">
    <property type="term" value="F:heme binding"/>
    <property type="evidence" value="ECO:0007669"/>
    <property type="project" value="TreeGrafter"/>
</dbReference>
<dbReference type="PANTHER" id="PTHR30529">
    <property type="entry name" value="CYTOCHROME B561"/>
    <property type="match status" value="1"/>
</dbReference>
<feature type="transmembrane region" description="Helical" evidence="13">
    <location>
        <begin position="20"/>
        <end position="45"/>
    </location>
</feature>
<keyword evidence="9 13" id="KW-1133">Transmembrane helix</keyword>
<dbReference type="InterPro" id="IPR016174">
    <property type="entry name" value="Di-haem_cyt_TM"/>
</dbReference>
<evidence type="ECO:0000313" key="16">
    <source>
        <dbReference type="Proteomes" id="UP000249499"/>
    </source>
</evidence>
<dbReference type="AlphaFoldDB" id="A0AAF1KHH0"/>
<comment type="subcellular location">
    <subcellularLocation>
        <location evidence="2">Cell membrane</location>
        <topology evidence="2">Multi-pass membrane protein</topology>
    </subcellularLocation>
</comment>
<evidence type="ECO:0000256" key="10">
    <source>
        <dbReference type="ARBA" id="ARBA00023004"/>
    </source>
</evidence>
<evidence type="ECO:0000313" key="15">
    <source>
        <dbReference type="EMBL" id="WFR96423.1"/>
    </source>
</evidence>
<evidence type="ECO:0000256" key="12">
    <source>
        <dbReference type="ARBA" id="ARBA00037975"/>
    </source>
</evidence>
<evidence type="ECO:0000256" key="5">
    <source>
        <dbReference type="ARBA" id="ARBA00022617"/>
    </source>
</evidence>
<evidence type="ECO:0000256" key="3">
    <source>
        <dbReference type="ARBA" id="ARBA00022448"/>
    </source>
</evidence>
<evidence type="ECO:0000256" key="6">
    <source>
        <dbReference type="ARBA" id="ARBA00022692"/>
    </source>
</evidence>
<keyword evidence="7" id="KW-0479">Metal-binding</keyword>
<dbReference type="InterPro" id="IPR052168">
    <property type="entry name" value="Cytochrome_b561_oxidase"/>
</dbReference>
<organism evidence="15 16">
    <name type="scientific">Rhizobium tumorigenes</name>
    <dbReference type="NCBI Taxonomy" id="2041385"/>
    <lineage>
        <taxon>Bacteria</taxon>
        <taxon>Pseudomonadati</taxon>
        <taxon>Pseudomonadota</taxon>
        <taxon>Alphaproteobacteria</taxon>
        <taxon>Hyphomicrobiales</taxon>
        <taxon>Rhizobiaceae</taxon>
        <taxon>Rhizobium/Agrobacterium group</taxon>
        <taxon>Rhizobium</taxon>
    </lineage>
</organism>
<keyword evidence="5" id="KW-0349">Heme</keyword>
<evidence type="ECO:0000256" key="2">
    <source>
        <dbReference type="ARBA" id="ARBA00004651"/>
    </source>
</evidence>
<reference evidence="16" key="2">
    <citation type="journal article" date="2023" name="MicrobiologyOpen">
        <title>Genomics of the tumorigenes clade of the family Rhizobiaceae and description of Rhizobium rhododendri sp. nov.</title>
        <authorList>
            <person name="Kuzmanovic N."/>
            <person name="diCenzo G.C."/>
            <person name="Bunk B."/>
            <person name="Sproeer C."/>
            <person name="Fruehling A."/>
            <person name="Neumann-Schaal M."/>
            <person name="Overmann J."/>
            <person name="Smalla K."/>
        </authorList>
    </citation>
    <scope>NUCLEOTIDE SEQUENCE [LARGE SCALE GENOMIC DNA]</scope>
    <source>
        <strain evidence="16">1078</strain>
    </source>
</reference>
<dbReference type="GO" id="GO:0046872">
    <property type="term" value="F:metal ion binding"/>
    <property type="evidence" value="ECO:0007669"/>
    <property type="project" value="UniProtKB-KW"/>
</dbReference>
<gene>
    <name evidence="15" type="ORF">PR017_04630</name>
</gene>
<dbReference type="GO" id="GO:0022904">
    <property type="term" value="P:respiratory electron transport chain"/>
    <property type="evidence" value="ECO:0007669"/>
    <property type="project" value="InterPro"/>
</dbReference>
<evidence type="ECO:0000256" key="9">
    <source>
        <dbReference type="ARBA" id="ARBA00022989"/>
    </source>
</evidence>
<proteinExistence type="inferred from homology"/>
<evidence type="ECO:0000256" key="4">
    <source>
        <dbReference type="ARBA" id="ARBA00022475"/>
    </source>
</evidence>
<evidence type="ECO:0000256" key="8">
    <source>
        <dbReference type="ARBA" id="ARBA00022982"/>
    </source>
</evidence>
<evidence type="ECO:0000259" key="14">
    <source>
        <dbReference type="Pfam" id="PF01292"/>
    </source>
</evidence>
<keyword evidence="10" id="KW-0408">Iron</keyword>
<evidence type="ECO:0000256" key="1">
    <source>
        <dbReference type="ARBA" id="ARBA00001970"/>
    </source>
</evidence>
<feature type="transmembrane region" description="Helical" evidence="13">
    <location>
        <begin position="153"/>
        <end position="176"/>
    </location>
</feature>
<keyword evidence="6 13" id="KW-0812">Transmembrane</keyword>
<keyword evidence="16" id="KW-1185">Reference proteome</keyword>
<evidence type="ECO:0000256" key="13">
    <source>
        <dbReference type="SAM" id="Phobius"/>
    </source>
</evidence>
<accession>A0AAF1KHH0</accession>
<dbReference type="PANTHER" id="PTHR30529:SF1">
    <property type="entry name" value="CYTOCHROME B561 HOMOLOG 2"/>
    <property type="match status" value="1"/>
</dbReference>
<dbReference type="EMBL" id="CP117255">
    <property type="protein sequence ID" value="WFR96423.1"/>
    <property type="molecule type" value="Genomic_DNA"/>
</dbReference>
<evidence type="ECO:0000256" key="11">
    <source>
        <dbReference type="ARBA" id="ARBA00023136"/>
    </source>
</evidence>
<evidence type="ECO:0000256" key="7">
    <source>
        <dbReference type="ARBA" id="ARBA00022723"/>
    </source>
</evidence>
<feature type="transmembrane region" description="Helical" evidence="13">
    <location>
        <begin position="57"/>
        <end position="76"/>
    </location>
</feature>
<dbReference type="Proteomes" id="UP000249499">
    <property type="component" value="Chromosome"/>
</dbReference>
<dbReference type="InterPro" id="IPR011577">
    <property type="entry name" value="Cyt_b561_bac/Ni-Hgenase"/>
</dbReference>
<dbReference type="SUPFAM" id="SSF81342">
    <property type="entry name" value="Transmembrane di-heme cytochromes"/>
    <property type="match status" value="1"/>
</dbReference>
<dbReference type="KEGG" id="rtu:PR017_04630"/>
<dbReference type="Gene3D" id="1.20.950.20">
    <property type="entry name" value="Transmembrane di-heme cytochromes, Chain C"/>
    <property type="match status" value="1"/>
</dbReference>
<dbReference type="Pfam" id="PF01292">
    <property type="entry name" value="Ni_hydr_CYTB"/>
    <property type="match status" value="1"/>
</dbReference>
<reference evidence="15 16" key="1">
    <citation type="journal article" date="2018" name="Sci. Rep.">
        <title>Rhizobium tumorigenes sp. nov., a novel plant tumorigenic bacterium isolated from cane gall tumors on thornless blackberry.</title>
        <authorList>
            <person name="Kuzmanovi N."/>
            <person name="Smalla K."/>
            <person name="Gronow S."/>
            <person name="PuBawska J."/>
        </authorList>
    </citation>
    <scope>NUCLEOTIDE SEQUENCE [LARGE SCALE GENOMIC DNA]</scope>
    <source>
        <strain evidence="15 16">1078</strain>
    </source>
</reference>
<protein>
    <submittedName>
        <fullName evidence="15">Cytochrome b</fullName>
    </submittedName>
</protein>
<feature type="transmembrane region" description="Helical" evidence="13">
    <location>
        <begin position="102"/>
        <end position="120"/>
    </location>
</feature>
<keyword evidence="3" id="KW-0813">Transport</keyword>
<keyword evidence="4" id="KW-1003">Cell membrane</keyword>
<sequence length="189" mass="21361">MSIESLSPARAGRAMRYDSWTIALHWVSALLVIALFASAITWDYLPRGTPLRKSLQSLHISMGILLSVIFIARVFWRTTGGRKLASLETGIQRVLSKSVHHLLYLLLAAQIVLGYLFRWAQGEPFMFFGLFSIPNPIGENKELGHWYSSFHYYVGWTIIILACGHAVAALAHHYLVRDGVLRRMLPARV</sequence>
<feature type="domain" description="Cytochrome b561 bacterial/Ni-hydrogenase" evidence="14">
    <location>
        <begin position="16"/>
        <end position="186"/>
    </location>
</feature>
<dbReference type="GO" id="GO:0005886">
    <property type="term" value="C:plasma membrane"/>
    <property type="evidence" value="ECO:0007669"/>
    <property type="project" value="UniProtKB-SubCell"/>
</dbReference>
<name>A0AAF1KHH0_9HYPH</name>
<dbReference type="GO" id="GO:0009055">
    <property type="term" value="F:electron transfer activity"/>
    <property type="evidence" value="ECO:0007669"/>
    <property type="project" value="InterPro"/>
</dbReference>
<keyword evidence="11 13" id="KW-0472">Membrane</keyword>
<comment type="similarity">
    <text evidence="12">Belongs to the cytochrome b561 family.</text>
</comment>
<dbReference type="RefSeq" id="WP_111220515.1">
    <property type="nucleotide sequence ID" value="NZ_CP117255.1"/>
</dbReference>
<keyword evidence="8" id="KW-0249">Electron transport</keyword>